<keyword evidence="1" id="KW-0472">Membrane</keyword>
<evidence type="ECO:0008006" key="4">
    <source>
        <dbReference type="Google" id="ProtNLM"/>
    </source>
</evidence>
<comment type="caution">
    <text evidence="2">The sequence shown here is derived from an EMBL/GenBank/DDBJ whole genome shotgun (WGS) entry which is preliminary data.</text>
</comment>
<keyword evidence="3" id="KW-1185">Reference proteome</keyword>
<feature type="transmembrane region" description="Helical" evidence="1">
    <location>
        <begin position="30"/>
        <end position="49"/>
    </location>
</feature>
<keyword evidence="1" id="KW-1133">Transmembrane helix</keyword>
<keyword evidence="1" id="KW-0812">Transmembrane</keyword>
<feature type="transmembrane region" description="Helical" evidence="1">
    <location>
        <begin position="7"/>
        <end position="24"/>
    </location>
</feature>
<dbReference type="Proteomes" id="UP000761574">
    <property type="component" value="Unassembled WGS sequence"/>
</dbReference>
<evidence type="ECO:0000256" key="1">
    <source>
        <dbReference type="SAM" id="Phobius"/>
    </source>
</evidence>
<organism evidence="2 3">
    <name type="scientific">Shewanella algidipiscicola</name>
    <dbReference type="NCBI Taxonomy" id="614070"/>
    <lineage>
        <taxon>Bacteria</taxon>
        <taxon>Pseudomonadati</taxon>
        <taxon>Pseudomonadota</taxon>
        <taxon>Gammaproteobacteria</taxon>
        <taxon>Alteromonadales</taxon>
        <taxon>Shewanellaceae</taxon>
        <taxon>Shewanella</taxon>
    </lineage>
</organism>
<evidence type="ECO:0000313" key="2">
    <source>
        <dbReference type="EMBL" id="GIU43263.1"/>
    </source>
</evidence>
<gene>
    <name evidence="2" type="ORF">TUM4630_06160</name>
</gene>
<evidence type="ECO:0000313" key="3">
    <source>
        <dbReference type="Proteomes" id="UP000761574"/>
    </source>
</evidence>
<dbReference type="PROSITE" id="PS51257">
    <property type="entry name" value="PROKAR_LIPOPROTEIN"/>
    <property type="match status" value="1"/>
</dbReference>
<sequence length="54" mass="6153">MTHGKRIMILIVLLLAALGCYVIGLHLGALLFIVAGVLLECSFWLYLFYREQKK</sequence>
<dbReference type="EMBL" id="BPFB01000005">
    <property type="protein sequence ID" value="GIU43263.1"/>
    <property type="molecule type" value="Genomic_DNA"/>
</dbReference>
<reference evidence="2 3" key="1">
    <citation type="submission" date="2021-05" db="EMBL/GenBank/DDBJ databases">
        <title>Molecular characterization for Shewanella algae harboring chromosomal blaOXA-55-like strains isolated from clinical and environment sample.</title>
        <authorList>
            <person name="Ohama Y."/>
            <person name="Aoki K."/>
            <person name="Harada S."/>
            <person name="Moriya K."/>
            <person name="Ishii Y."/>
            <person name="Tateda K."/>
        </authorList>
    </citation>
    <scope>NUCLEOTIDE SEQUENCE [LARGE SCALE GENOMIC DNA]</scope>
    <source>
        <strain evidence="2 3">LMG 23746</strain>
    </source>
</reference>
<name>A0ABQ4P6Z0_9GAMM</name>
<accession>A0ABQ4P6Z0</accession>
<dbReference type="RefSeq" id="WP_162599129.1">
    <property type="nucleotide sequence ID" value="NZ_BPFB01000005.1"/>
</dbReference>
<proteinExistence type="predicted"/>
<protein>
    <recommendedName>
        <fullName evidence="4">Phosphatidate cytidylyltransferase</fullName>
    </recommendedName>
</protein>